<proteinExistence type="predicted"/>
<organism evidence="2 3">
    <name type="scientific">Passalora fulva</name>
    <name type="common">Tomato leaf mold</name>
    <name type="synonym">Cladosporium fulvum</name>
    <dbReference type="NCBI Taxonomy" id="5499"/>
    <lineage>
        <taxon>Eukaryota</taxon>
        <taxon>Fungi</taxon>
        <taxon>Dikarya</taxon>
        <taxon>Ascomycota</taxon>
        <taxon>Pezizomycotina</taxon>
        <taxon>Dothideomycetes</taxon>
        <taxon>Dothideomycetidae</taxon>
        <taxon>Mycosphaerellales</taxon>
        <taxon>Mycosphaerellaceae</taxon>
        <taxon>Fulvia</taxon>
    </lineage>
</organism>
<dbReference type="GeneID" id="71980148"/>
<evidence type="ECO:0000313" key="2">
    <source>
        <dbReference type="EMBL" id="UJO11481.1"/>
    </source>
</evidence>
<keyword evidence="3" id="KW-1185">Reference proteome</keyword>
<gene>
    <name evidence="2" type="ORF">CLAFUR5_00270</name>
</gene>
<evidence type="ECO:0000256" key="1">
    <source>
        <dbReference type="SAM" id="MobiDB-lite"/>
    </source>
</evidence>
<dbReference type="Proteomes" id="UP000756132">
    <property type="component" value="Chromosome 1"/>
</dbReference>
<feature type="region of interest" description="Disordered" evidence="1">
    <location>
        <begin position="1"/>
        <end position="165"/>
    </location>
</feature>
<reference evidence="2" key="2">
    <citation type="journal article" date="2022" name="Microb. Genom.">
        <title>A chromosome-scale genome assembly of the tomato pathogen Cladosporium fulvum reveals a compartmentalized genome architecture and the presence of a dispensable chromosome.</title>
        <authorList>
            <person name="Zaccaron A.Z."/>
            <person name="Chen L.H."/>
            <person name="Samaras A."/>
            <person name="Stergiopoulos I."/>
        </authorList>
    </citation>
    <scope>NUCLEOTIDE SEQUENCE</scope>
    <source>
        <strain evidence="2">Race5_Kim</strain>
    </source>
</reference>
<sequence>MALRRSTEAAERTSLETAVPTRELDPPPTYDSVWSERPDNQPGERIVGHVAQSGPLPVVKDAVAAGSHQGSDHVALSGASAVHHAPVRSREPASSDTPPSRIDVTESRPDEGRNDDLEEDSDYESRISTPRTLTPPPTVPPTLADGDEDEERRRWARGEDVGARR</sequence>
<dbReference type="EMBL" id="CP090163">
    <property type="protein sequence ID" value="UJO11481.1"/>
    <property type="molecule type" value="Genomic_DNA"/>
</dbReference>
<feature type="compositionally biased region" description="Basic and acidic residues" evidence="1">
    <location>
        <begin position="1"/>
        <end position="14"/>
    </location>
</feature>
<dbReference type="OMA" id="PLRWLCC"/>
<reference evidence="2" key="1">
    <citation type="submission" date="2021-12" db="EMBL/GenBank/DDBJ databases">
        <authorList>
            <person name="Zaccaron A."/>
            <person name="Stergiopoulos I."/>
        </authorList>
    </citation>
    <scope>NUCLEOTIDE SEQUENCE</scope>
    <source>
        <strain evidence="2">Race5_Kim</strain>
    </source>
</reference>
<dbReference type="KEGG" id="ffu:CLAFUR5_00270"/>
<accession>A0A9Q8L5Y7</accession>
<name>A0A9Q8L5Y7_PASFU</name>
<protein>
    <submittedName>
        <fullName evidence="2">Uncharacterized protein</fullName>
    </submittedName>
</protein>
<feature type="compositionally biased region" description="Basic and acidic residues" evidence="1">
    <location>
        <begin position="103"/>
        <end position="115"/>
    </location>
</feature>
<feature type="compositionally biased region" description="Basic and acidic residues" evidence="1">
    <location>
        <begin position="151"/>
        <end position="165"/>
    </location>
</feature>
<dbReference type="AlphaFoldDB" id="A0A9Q8L5Y7"/>
<evidence type="ECO:0000313" key="3">
    <source>
        <dbReference type="Proteomes" id="UP000756132"/>
    </source>
</evidence>
<dbReference type="RefSeq" id="XP_047755847.1">
    <property type="nucleotide sequence ID" value="XM_047899418.1"/>
</dbReference>